<gene>
    <name evidence="1" type="ORF">S03H2_46643</name>
</gene>
<sequence>MAPTLNGAFSKQDSTKNCIKGINLVKNCIKGVNPVGLHSDPEKDIE</sequence>
<dbReference type="EMBL" id="BARU01029311">
    <property type="protein sequence ID" value="GAH65430.1"/>
    <property type="molecule type" value="Genomic_DNA"/>
</dbReference>
<name>X1I820_9ZZZZ</name>
<reference evidence="1" key="1">
    <citation type="journal article" date="2014" name="Front. Microbiol.">
        <title>High frequency of phylogenetically diverse reductive dehalogenase-homologous genes in deep subseafloor sedimentary metagenomes.</title>
        <authorList>
            <person name="Kawai M."/>
            <person name="Futagami T."/>
            <person name="Toyoda A."/>
            <person name="Takaki Y."/>
            <person name="Nishi S."/>
            <person name="Hori S."/>
            <person name="Arai W."/>
            <person name="Tsubouchi T."/>
            <person name="Morono Y."/>
            <person name="Uchiyama I."/>
            <person name="Ito T."/>
            <person name="Fujiyama A."/>
            <person name="Inagaki F."/>
            <person name="Takami H."/>
        </authorList>
    </citation>
    <scope>NUCLEOTIDE SEQUENCE</scope>
    <source>
        <strain evidence="1">Expedition CK06-06</strain>
    </source>
</reference>
<proteinExistence type="predicted"/>
<evidence type="ECO:0000313" key="1">
    <source>
        <dbReference type="EMBL" id="GAH65430.1"/>
    </source>
</evidence>
<dbReference type="AlphaFoldDB" id="X1I820"/>
<accession>X1I820</accession>
<organism evidence="1">
    <name type="scientific">marine sediment metagenome</name>
    <dbReference type="NCBI Taxonomy" id="412755"/>
    <lineage>
        <taxon>unclassified sequences</taxon>
        <taxon>metagenomes</taxon>
        <taxon>ecological metagenomes</taxon>
    </lineage>
</organism>
<protein>
    <submittedName>
        <fullName evidence="1">Uncharacterized protein</fullName>
    </submittedName>
</protein>
<comment type="caution">
    <text evidence="1">The sequence shown here is derived from an EMBL/GenBank/DDBJ whole genome shotgun (WGS) entry which is preliminary data.</text>
</comment>